<evidence type="ECO:0000313" key="1">
    <source>
        <dbReference type="Proteomes" id="UP000887579"/>
    </source>
</evidence>
<accession>A0AC34FL97</accession>
<dbReference type="Proteomes" id="UP000887579">
    <property type="component" value="Unplaced"/>
</dbReference>
<proteinExistence type="predicted"/>
<reference evidence="2" key="1">
    <citation type="submission" date="2022-11" db="UniProtKB">
        <authorList>
            <consortium name="WormBaseParasite"/>
        </authorList>
    </citation>
    <scope>IDENTIFICATION</scope>
</reference>
<dbReference type="WBParaSite" id="ES5_v2.g17987.t1">
    <property type="protein sequence ID" value="ES5_v2.g17987.t1"/>
    <property type="gene ID" value="ES5_v2.g17987"/>
</dbReference>
<organism evidence="1 2">
    <name type="scientific">Panagrolaimus sp. ES5</name>
    <dbReference type="NCBI Taxonomy" id="591445"/>
    <lineage>
        <taxon>Eukaryota</taxon>
        <taxon>Metazoa</taxon>
        <taxon>Ecdysozoa</taxon>
        <taxon>Nematoda</taxon>
        <taxon>Chromadorea</taxon>
        <taxon>Rhabditida</taxon>
        <taxon>Tylenchina</taxon>
        <taxon>Panagrolaimomorpha</taxon>
        <taxon>Panagrolaimoidea</taxon>
        <taxon>Panagrolaimidae</taxon>
        <taxon>Panagrolaimus</taxon>
    </lineage>
</organism>
<evidence type="ECO:0000313" key="2">
    <source>
        <dbReference type="WBParaSite" id="ES5_v2.g17987.t1"/>
    </source>
</evidence>
<protein>
    <submittedName>
        <fullName evidence="2">Protein kinase domain-containing protein</fullName>
    </submittedName>
</protein>
<name>A0AC34FL97_9BILA</name>
<sequence>MFKNIILLLFITNVVSTCSENKNQICDSSCKSCSRLCDPDACTSCYPRHFKLSLEFEDSEFQCSNNCTQNYSLPIHGQRYRYCNISKPIKIDESKNYENKVVEVLRANVIADAELESSAMMFIIFGVVVGVGIFVIIILTILIRYKRSTMPRHNSATEELLRKESEAEVEGRGSKTNEKKFERNYLNIAGGKFQNQNVAIKIAGENGRKSIHKELKIYDKIRHQNILPAFAVYFGVKNMLLMPLRNGDLTQHFLINGNKIFAPQLLEYSIQVADAMAYLHSHKIIHCDLKIDNILMKDLTGKTIEIIDFGFAVDLSDEILPHFHVWN</sequence>